<dbReference type="PANTHER" id="PTHR36072">
    <property type="entry name" value="OS01G0541600 PROTEIN"/>
    <property type="match status" value="1"/>
</dbReference>
<dbReference type="Proteomes" id="UP000228380">
    <property type="component" value="Chromosome 17"/>
</dbReference>
<dbReference type="PANTHER" id="PTHR36072:SF2">
    <property type="entry name" value="OS01G0531000 PROTEIN"/>
    <property type="match status" value="1"/>
</dbReference>
<evidence type="ECO:0000313" key="2">
    <source>
        <dbReference type="Proteomes" id="UP000228380"/>
    </source>
</evidence>
<name>A0A8B7BXR8_PHODC</name>
<feature type="compositionally biased region" description="Polar residues" evidence="1">
    <location>
        <begin position="107"/>
        <end position="118"/>
    </location>
</feature>
<protein>
    <submittedName>
        <fullName evidence="3">Uncharacterized protein LOC103705551</fullName>
    </submittedName>
</protein>
<reference evidence="3" key="2">
    <citation type="submission" date="2025-08" db="UniProtKB">
        <authorList>
            <consortium name="RefSeq"/>
        </authorList>
    </citation>
    <scope>IDENTIFICATION</scope>
    <source>
        <tissue evidence="3">Young leaves</tissue>
    </source>
</reference>
<evidence type="ECO:0000313" key="3">
    <source>
        <dbReference type="RefSeq" id="XP_008787530.2"/>
    </source>
</evidence>
<reference evidence="2" key="1">
    <citation type="journal article" date="2019" name="Nat. Commun.">
        <title>Genome-wide association mapping of date palm fruit traits.</title>
        <authorList>
            <person name="Hazzouri K.M."/>
            <person name="Gros-Balthazard M."/>
            <person name="Flowers J.M."/>
            <person name="Copetti D."/>
            <person name="Lemansour A."/>
            <person name="Lebrun M."/>
            <person name="Masmoudi K."/>
            <person name="Ferrand S."/>
            <person name="Dhar M.I."/>
            <person name="Fresquez Z.A."/>
            <person name="Rosas U."/>
            <person name="Zhang J."/>
            <person name="Talag J."/>
            <person name="Lee S."/>
            <person name="Kudrna D."/>
            <person name="Powell R.F."/>
            <person name="Leitch I.J."/>
            <person name="Krueger R.R."/>
            <person name="Wing R.A."/>
            <person name="Amiri K.M.A."/>
            <person name="Purugganan M.D."/>
        </authorList>
    </citation>
    <scope>NUCLEOTIDE SEQUENCE [LARGE SCALE GENOMIC DNA]</scope>
    <source>
        <strain evidence="2">cv. Khalas</strain>
    </source>
</reference>
<dbReference type="KEGG" id="pda:103705551"/>
<accession>A0A8B7BXR8</accession>
<feature type="region of interest" description="Disordered" evidence="1">
    <location>
        <begin position="82"/>
        <end position="123"/>
    </location>
</feature>
<dbReference type="GeneID" id="103705551"/>
<dbReference type="OrthoDB" id="655446at2759"/>
<gene>
    <name evidence="3" type="primary">LOC103705551</name>
</gene>
<evidence type="ECO:0000256" key="1">
    <source>
        <dbReference type="SAM" id="MobiDB-lite"/>
    </source>
</evidence>
<keyword evidence="2" id="KW-1185">Reference proteome</keyword>
<dbReference type="AlphaFoldDB" id="A0A8B7BXR8"/>
<organism evidence="2 3">
    <name type="scientific">Phoenix dactylifera</name>
    <name type="common">Date palm</name>
    <dbReference type="NCBI Taxonomy" id="42345"/>
    <lineage>
        <taxon>Eukaryota</taxon>
        <taxon>Viridiplantae</taxon>
        <taxon>Streptophyta</taxon>
        <taxon>Embryophyta</taxon>
        <taxon>Tracheophyta</taxon>
        <taxon>Spermatophyta</taxon>
        <taxon>Magnoliopsida</taxon>
        <taxon>Liliopsida</taxon>
        <taxon>Arecaceae</taxon>
        <taxon>Coryphoideae</taxon>
        <taxon>Phoeniceae</taxon>
        <taxon>Phoenix</taxon>
    </lineage>
</organism>
<proteinExistence type="predicted"/>
<sequence length="153" mass="16789">MKNLIASRLSQDSDSNQHWSAYRASGNSENVLAATHEVHQDVGEEIPLKLEPVSELKSLTPGKAAVTEEVLAKIPVTPLEKLANTSERKRKVSGSTPNKLPVGGNHSEITYSGMGTVSSKRRRRAWSSLKEITKESELENARNLSSFAIPFHI</sequence>
<dbReference type="RefSeq" id="XP_008787530.2">
    <property type="nucleotide sequence ID" value="XM_008789308.4"/>
</dbReference>